<gene>
    <name evidence="1" type="ORF">HYPSUDRAFT_213084</name>
</gene>
<evidence type="ECO:0000313" key="1">
    <source>
        <dbReference type="EMBL" id="KJA26453.1"/>
    </source>
</evidence>
<evidence type="ECO:0000313" key="2">
    <source>
        <dbReference type="Proteomes" id="UP000054270"/>
    </source>
</evidence>
<accession>A0A0D2MR29</accession>
<name>A0A0D2MR29_HYPSF</name>
<organism evidence="1 2">
    <name type="scientific">Hypholoma sublateritium (strain FD-334 SS-4)</name>
    <dbReference type="NCBI Taxonomy" id="945553"/>
    <lineage>
        <taxon>Eukaryota</taxon>
        <taxon>Fungi</taxon>
        <taxon>Dikarya</taxon>
        <taxon>Basidiomycota</taxon>
        <taxon>Agaricomycotina</taxon>
        <taxon>Agaricomycetes</taxon>
        <taxon>Agaricomycetidae</taxon>
        <taxon>Agaricales</taxon>
        <taxon>Agaricineae</taxon>
        <taxon>Strophariaceae</taxon>
        <taxon>Hypholoma</taxon>
    </lineage>
</organism>
<dbReference type="Proteomes" id="UP000054270">
    <property type="component" value="Unassembled WGS sequence"/>
</dbReference>
<sequence length="175" mass="18105">MPLLRLSIPLSTSIAAASQPIRSIHRHQASSIVPAPCTRGRGSDISMRASSAPLAGIPHAHGIVALDKNPPSAAARRTRAIPSSCHHHIPASDSTKASAAAAAHTWTSIAQTPAACTASGVFHSAGFPLCAERTRPLCPSPVPLLPPSPRLFIMDITAATLAVALYVWSSHAVVN</sequence>
<proteinExistence type="predicted"/>
<dbReference type="EMBL" id="KN817527">
    <property type="protein sequence ID" value="KJA26453.1"/>
    <property type="molecule type" value="Genomic_DNA"/>
</dbReference>
<dbReference type="AlphaFoldDB" id="A0A0D2MR29"/>
<protein>
    <submittedName>
        <fullName evidence="1">Uncharacterized protein</fullName>
    </submittedName>
</protein>
<keyword evidence="2" id="KW-1185">Reference proteome</keyword>
<reference evidence="2" key="1">
    <citation type="submission" date="2014-04" db="EMBL/GenBank/DDBJ databases">
        <title>Evolutionary Origins and Diversification of the Mycorrhizal Mutualists.</title>
        <authorList>
            <consortium name="DOE Joint Genome Institute"/>
            <consortium name="Mycorrhizal Genomics Consortium"/>
            <person name="Kohler A."/>
            <person name="Kuo A."/>
            <person name="Nagy L.G."/>
            <person name="Floudas D."/>
            <person name="Copeland A."/>
            <person name="Barry K.W."/>
            <person name="Cichocki N."/>
            <person name="Veneault-Fourrey C."/>
            <person name="LaButti K."/>
            <person name="Lindquist E.A."/>
            <person name="Lipzen A."/>
            <person name="Lundell T."/>
            <person name="Morin E."/>
            <person name="Murat C."/>
            <person name="Riley R."/>
            <person name="Ohm R."/>
            <person name="Sun H."/>
            <person name="Tunlid A."/>
            <person name="Henrissat B."/>
            <person name="Grigoriev I.V."/>
            <person name="Hibbett D.S."/>
            <person name="Martin F."/>
        </authorList>
    </citation>
    <scope>NUCLEOTIDE SEQUENCE [LARGE SCALE GENOMIC DNA]</scope>
    <source>
        <strain evidence="2">FD-334 SS-4</strain>
    </source>
</reference>